<keyword evidence="2 5" id="KW-0554">One-carbon metabolism</keyword>
<dbReference type="Pfam" id="PF00670">
    <property type="entry name" value="AdoHcyase_NAD"/>
    <property type="match status" value="1"/>
</dbReference>
<dbReference type="InterPro" id="IPR000043">
    <property type="entry name" value="Adenosylhomocysteinase-like"/>
</dbReference>
<dbReference type="PATRIC" id="fig|1562970.3.peg.931"/>
<accession>A0A098BYF7</accession>
<dbReference type="OrthoDB" id="9802717at2"/>
<feature type="binding site" evidence="5 7">
    <location>
        <begin position="340"/>
        <end position="342"/>
    </location>
    <ligand>
        <name>NAD(+)</name>
        <dbReference type="ChEBI" id="CHEBI:57540"/>
    </ligand>
</feature>
<feature type="binding site" evidence="5 6">
    <location>
        <position position="227"/>
    </location>
    <ligand>
        <name>substrate</name>
    </ligand>
</feature>
<dbReference type="EMBL" id="LN515532">
    <property type="protein sequence ID" value="CEA15699.1"/>
    <property type="molecule type" value="Genomic_DNA"/>
</dbReference>
<feature type="domain" description="S-adenosyl-L-homocysteine hydrolase NAD binding" evidence="10">
    <location>
        <begin position="232"/>
        <end position="394"/>
    </location>
</feature>
<dbReference type="CDD" id="cd00401">
    <property type="entry name" value="SAHH"/>
    <property type="match status" value="1"/>
</dbReference>
<evidence type="ECO:0000256" key="7">
    <source>
        <dbReference type="PIRSR" id="PIRSR001109-2"/>
    </source>
</evidence>
<dbReference type="GO" id="GO:0071269">
    <property type="term" value="P:L-homocysteine biosynthetic process"/>
    <property type="evidence" value="ECO:0007669"/>
    <property type="project" value="UniProtKB-UniRule"/>
</dbReference>
<comment type="cofactor">
    <cofactor evidence="5 7 8">
        <name>NAD(+)</name>
        <dbReference type="ChEBI" id="CHEBI:57540"/>
    </cofactor>
    <text evidence="5 7 8">Binds 1 NAD(+) per subunit.</text>
</comment>
<dbReference type="InterPro" id="IPR015878">
    <property type="entry name" value="Ado_hCys_hydrolase_NAD-bd"/>
</dbReference>
<feature type="binding site" evidence="5">
    <location>
        <begin position="261"/>
        <end position="266"/>
    </location>
    <ligand>
        <name>NAD(+)</name>
        <dbReference type="ChEBI" id="CHEBI:57540"/>
    </ligand>
</feature>
<dbReference type="PROSITE" id="PS00739">
    <property type="entry name" value="ADOHCYASE_2"/>
    <property type="match status" value="1"/>
</dbReference>
<dbReference type="UniPathway" id="UPA00314">
    <property type="reaction ID" value="UER00076"/>
</dbReference>
<evidence type="ECO:0000256" key="2">
    <source>
        <dbReference type="ARBA" id="ARBA00022563"/>
    </source>
</evidence>
<dbReference type="Gene3D" id="3.40.50.720">
    <property type="entry name" value="NAD(P)-binding Rossmann-like Domain"/>
    <property type="match status" value="1"/>
</dbReference>
<evidence type="ECO:0000256" key="3">
    <source>
        <dbReference type="ARBA" id="ARBA00022801"/>
    </source>
</evidence>
<dbReference type="Pfam" id="PF05221">
    <property type="entry name" value="AdoHcyase"/>
    <property type="match status" value="1"/>
</dbReference>
<dbReference type="NCBIfam" id="NF004005">
    <property type="entry name" value="PRK05476.2-3"/>
    <property type="match status" value="1"/>
</dbReference>
<feature type="binding site" evidence="5 7">
    <location>
        <position position="284"/>
    </location>
    <ligand>
        <name>NAD(+)</name>
        <dbReference type="ChEBI" id="CHEBI:57540"/>
    </ligand>
</feature>
<evidence type="ECO:0000256" key="1">
    <source>
        <dbReference type="ARBA" id="ARBA00007122"/>
    </source>
</evidence>
<dbReference type="NCBIfam" id="TIGR00936">
    <property type="entry name" value="ahcY"/>
    <property type="match status" value="1"/>
</dbReference>
<evidence type="ECO:0000256" key="9">
    <source>
        <dbReference type="RuleBase" id="RU004166"/>
    </source>
</evidence>
<dbReference type="HAMAP" id="MF_00563">
    <property type="entry name" value="AdoHcyase"/>
    <property type="match status" value="1"/>
</dbReference>
<evidence type="ECO:0000256" key="6">
    <source>
        <dbReference type="PIRSR" id="PIRSR001109-1"/>
    </source>
</evidence>
<feature type="binding site" evidence="5 7">
    <location>
        <position position="388"/>
    </location>
    <ligand>
        <name>NAD(+)</name>
        <dbReference type="ChEBI" id="CHEBI:57540"/>
    </ligand>
</feature>
<dbReference type="AlphaFoldDB" id="A0A098BYF7"/>
<comment type="function">
    <text evidence="5">May play a key role in the regulation of the intracellular concentration of adenosylhomocysteine.</text>
</comment>
<dbReference type="Gene3D" id="3.40.50.1480">
    <property type="entry name" value="Adenosylhomocysteinase-like"/>
    <property type="match status" value="1"/>
</dbReference>
<dbReference type="PANTHER" id="PTHR23420">
    <property type="entry name" value="ADENOSYLHOMOCYSTEINASE"/>
    <property type="match status" value="1"/>
</dbReference>
<sequence>MNKDFSSDLPYKVADISLAEFGRKEIEIAEHEMPGLMAIRKKYTSEKPLKGARVMGSLHMTIQTAVLIETLVELGADVRWASCNIFSTQDHAAAAIAAAGVPVFAWKGETLEEYWWCTEMALRFPDGKGPNLIVDDGGDASLLVHLGYQAENDSSVIERKGSNREEQIILDTLKLILSEDNLRWHRTIAEMKGISEETTTGVHRLYQMMEKGELLVPAINVNDSVTKSKFDNLYGCRESLADGIKRATDVMIAGKVVVVLGYGDVGKGCAHSMRSYGARVIVTEIDPICALQAAMEGFEVTTMEEAVKEGNIFVTTTGNCDVITIEHMKQMKDQAIVCNIGHFDNEIQVDALVNYPGIEHINIKPQVDKYTFPEGNSLFLLAEGRLVNLGCATGHPSFVMSNSFSNQTLAQIELWKNNYEVGVYRLPKHLDEEVARLHLEQIGVKLTVLTEKQANYIGVSVDGPYKPEHYRY</sequence>
<keyword evidence="3 5" id="KW-0378">Hydrolase</keyword>
<feature type="binding site" evidence="5 6">
    <location>
        <position position="136"/>
    </location>
    <ligand>
        <name>substrate</name>
    </ligand>
</feature>
<reference evidence="11 12" key="1">
    <citation type="submission" date="2014-08" db="EMBL/GenBank/DDBJ databases">
        <authorList>
            <person name="Wibberg D."/>
        </authorList>
    </citation>
    <scope>NUCLEOTIDE SEQUENCE [LARGE SCALE GENOMIC DNA]</scope>
    <source>
        <strain evidence="12">ING2-E5B</strain>
    </source>
</reference>
<organism evidence="11 12">
    <name type="scientific">Fermentimonas caenicola</name>
    <dbReference type="NCBI Taxonomy" id="1562970"/>
    <lineage>
        <taxon>Bacteria</taxon>
        <taxon>Pseudomonadati</taxon>
        <taxon>Bacteroidota</taxon>
        <taxon>Bacteroidia</taxon>
        <taxon>Bacteroidales</taxon>
        <taxon>Dysgonomonadaceae</taxon>
        <taxon>Fermentimonas</taxon>
    </lineage>
</organism>
<comment type="pathway">
    <text evidence="5 8">Amino-acid biosynthesis; L-homocysteine biosynthesis; L-homocysteine from S-adenosyl-L-homocysteine: step 1/1.</text>
</comment>
<dbReference type="InterPro" id="IPR020082">
    <property type="entry name" value="S-Ado-L-homoCys_hydrolase_CS"/>
</dbReference>
<dbReference type="InterPro" id="IPR036291">
    <property type="entry name" value="NAD(P)-bd_dom_sf"/>
</dbReference>
<protein>
    <recommendedName>
        <fullName evidence="5">Adenosylhomocysteinase</fullName>
        <ecNumber evidence="5">3.13.2.1</ecNumber>
    </recommendedName>
    <alternativeName>
        <fullName evidence="5">S-adenosyl-L-homocysteine hydrolase</fullName>
        <shortName evidence="5">AdoHcyase</shortName>
    </alternativeName>
</protein>
<dbReference type="FunFam" id="3.40.50.720:FF:000004">
    <property type="entry name" value="Adenosylhomocysteinase"/>
    <property type="match status" value="1"/>
</dbReference>
<dbReference type="PROSITE" id="PS00738">
    <property type="entry name" value="ADOHCYASE_1"/>
    <property type="match status" value="1"/>
</dbReference>
<feature type="binding site" evidence="5 6">
    <location>
        <position position="231"/>
    </location>
    <ligand>
        <name>substrate</name>
    </ligand>
</feature>
<dbReference type="InterPro" id="IPR042172">
    <property type="entry name" value="Adenosylhomocyst_ase-like_sf"/>
</dbReference>
<evidence type="ECO:0000259" key="10">
    <source>
        <dbReference type="SMART" id="SM00997"/>
    </source>
</evidence>
<feature type="binding site" evidence="7">
    <location>
        <begin position="263"/>
        <end position="268"/>
    </location>
    <ligand>
        <name>NAD(+)</name>
        <dbReference type="ChEBI" id="CHEBI:57540"/>
    </ligand>
</feature>
<dbReference type="PANTHER" id="PTHR23420:SF0">
    <property type="entry name" value="ADENOSYLHOMOCYSTEINASE"/>
    <property type="match status" value="1"/>
</dbReference>
<evidence type="ECO:0000313" key="12">
    <source>
        <dbReference type="Proteomes" id="UP000032417"/>
    </source>
</evidence>
<evidence type="ECO:0000256" key="8">
    <source>
        <dbReference type="RuleBase" id="RU000548"/>
    </source>
</evidence>
<comment type="subcellular location">
    <subcellularLocation>
        <location evidence="5">Cytoplasm</location>
    </subcellularLocation>
</comment>
<dbReference type="PIRSF" id="PIRSF001109">
    <property type="entry name" value="Ad_hcy_hydrolase"/>
    <property type="match status" value="1"/>
</dbReference>
<dbReference type="SMART" id="SM00996">
    <property type="entry name" value="AdoHcyase"/>
    <property type="match status" value="1"/>
</dbReference>
<feature type="binding site" evidence="5">
    <location>
        <position position="319"/>
    </location>
    <ligand>
        <name>NAD(+)</name>
        <dbReference type="ChEBI" id="CHEBI:57540"/>
    </ligand>
</feature>
<dbReference type="SMART" id="SM00997">
    <property type="entry name" value="AdoHcyase_NAD"/>
    <property type="match status" value="1"/>
</dbReference>
<keyword evidence="12" id="KW-1185">Reference proteome</keyword>
<dbReference type="Proteomes" id="UP000032417">
    <property type="component" value="Chromosome 1"/>
</dbReference>
<feature type="binding site" evidence="7">
    <location>
        <position position="395"/>
    </location>
    <ligand>
        <name>NAD(+)</name>
        <dbReference type="ChEBI" id="CHEBI:57540"/>
    </ligand>
</feature>
<dbReference type="GO" id="GO:0005829">
    <property type="term" value="C:cytosol"/>
    <property type="evidence" value="ECO:0007669"/>
    <property type="project" value="TreeGrafter"/>
</dbReference>
<dbReference type="GO" id="GO:0006730">
    <property type="term" value="P:one-carbon metabolic process"/>
    <property type="evidence" value="ECO:0007669"/>
    <property type="project" value="UniProtKB-UniRule"/>
</dbReference>
<name>A0A098BYF7_9BACT</name>
<feature type="binding site" evidence="5 6">
    <location>
        <position position="197"/>
    </location>
    <ligand>
        <name>substrate</name>
    </ligand>
</feature>
<gene>
    <name evidence="5 11" type="primary">ahcY</name>
    <name evidence="11" type="ORF">ING2E5B_0943</name>
</gene>
<dbReference type="GO" id="GO:0033353">
    <property type="term" value="P:S-adenosylmethionine cycle"/>
    <property type="evidence" value="ECO:0007669"/>
    <property type="project" value="TreeGrafter"/>
</dbReference>
<dbReference type="HOGENOM" id="CLU_025194_2_1_10"/>
<feature type="binding site" evidence="5 6">
    <location>
        <position position="61"/>
    </location>
    <ligand>
        <name>substrate</name>
    </ligand>
</feature>
<dbReference type="GO" id="GO:0004013">
    <property type="term" value="F:adenosylhomocysteinase activity"/>
    <property type="evidence" value="ECO:0007669"/>
    <property type="project" value="UniProtKB-UniRule"/>
</dbReference>
<dbReference type="SUPFAM" id="SSF51735">
    <property type="entry name" value="NAD(P)-binding Rossmann-fold domains"/>
    <property type="match status" value="1"/>
</dbReference>
<feature type="binding site" evidence="5">
    <location>
        <position position="232"/>
    </location>
    <ligand>
        <name>NAD(+)</name>
        <dbReference type="ChEBI" id="CHEBI:57540"/>
    </ligand>
</feature>
<feature type="binding site" evidence="5 7">
    <location>
        <begin position="198"/>
        <end position="200"/>
    </location>
    <ligand>
        <name>NAD(+)</name>
        <dbReference type="ChEBI" id="CHEBI:57540"/>
    </ligand>
</feature>
<comment type="similarity">
    <text evidence="1 5 9">Belongs to the adenosylhomocysteinase family.</text>
</comment>
<evidence type="ECO:0000256" key="4">
    <source>
        <dbReference type="ARBA" id="ARBA00023027"/>
    </source>
</evidence>
<keyword evidence="5" id="KW-0963">Cytoplasm</keyword>
<evidence type="ECO:0000256" key="5">
    <source>
        <dbReference type="HAMAP-Rule" id="MF_00563"/>
    </source>
</evidence>
<proteinExistence type="inferred from homology"/>
<comment type="catalytic activity">
    <reaction evidence="5 8">
        <text>S-adenosyl-L-homocysteine + H2O = L-homocysteine + adenosine</text>
        <dbReference type="Rhea" id="RHEA:21708"/>
        <dbReference type="ChEBI" id="CHEBI:15377"/>
        <dbReference type="ChEBI" id="CHEBI:16335"/>
        <dbReference type="ChEBI" id="CHEBI:57856"/>
        <dbReference type="ChEBI" id="CHEBI:58199"/>
        <dbReference type="EC" id="3.13.2.1"/>
    </reaction>
</comment>
<keyword evidence="4 5" id="KW-0520">NAD</keyword>
<dbReference type="SUPFAM" id="SSF52283">
    <property type="entry name" value="Formate/glycerate dehydrogenase catalytic domain-like"/>
    <property type="match status" value="1"/>
</dbReference>
<dbReference type="EC" id="3.13.2.1" evidence="5"/>
<dbReference type="KEGG" id="pbt:ING2E5B_0943"/>
<dbReference type="STRING" id="1562970.ING2E5B_0943"/>
<evidence type="ECO:0000313" key="11">
    <source>
        <dbReference type="EMBL" id="CEA15699.1"/>
    </source>
</evidence>